<evidence type="ECO:0000313" key="2">
    <source>
        <dbReference type="Proteomes" id="UP000434475"/>
    </source>
</evidence>
<dbReference type="InterPro" id="IPR049215">
    <property type="entry name" value="DUF6809"/>
</dbReference>
<name>A0A174UJW5_FLAPL</name>
<organism evidence="1 2">
    <name type="scientific">Flavonifractor plautii</name>
    <name type="common">Fusobacterium plautii</name>
    <dbReference type="NCBI Taxonomy" id="292800"/>
    <lineage>
        <taxon>Bacteria</taxon>
        <taxon>Bacillati</taxon>
        <taxon>Bacillota</taxon>
        <taxon>Clostridia</taxon>
        <taxon>Eubacteriales</taxon>
        <taxon>Oscillospiraceae</taxon>
        <taxon>Flavonifractor</taxon>
    </lineage>
</organism>
<dbReference type="Pfam" id="PF20648">
    <property type="entry name" value="DUF6809"/>
    <property type="match status" value="1"/>
</dbReference>
<evidence type="ECO:0000313" key="1">
    <source>
        <dbReference type="EMBL" id="MSB22327.1"/>
    </source>
</evidence>
<protein>
    <submittedName>
        <fullName evidence="1">Uncharacterized protein</fullName>
    </submittedName>
</protein>
<dbReference type="AlphaFoldDB" id="A0A174UJW5"/>
<sequence length="91" mass="10531">MILEEMYSGRFYPCETVVPTSEVYRKAVKACEKLMEQLSQRLSKEDYELVKELRAQTAIAQCEESESHFKYGFSAGLIVQHEAYEQVNGEK</sequence>
<dbReference type="EMBL" id="WKPR01000038">
    <property type="protein sequence ID" value="MSB22327.1"/>
    <property type="molecule type" value="Genomic_DNA"/>
</dbReference>
<gene>
    <name evidence="1" type="ORF">GKE97_22945</name>
</gene>
<dbReference type="RefSeq" id="WP_009259727.1">
    <property type="nucleotide sequence ID" value="NZ_JAJCIK010000073.1"/>
</dbReference>
<reference evidence="1 2" key="1">
    <citation type="journal article" date="2019" name="Nat. Med.">
        <title>A library of human gut bacterial isolates paired with longitudinal multiomics data enables mechanistic microbiome research.</title>
        <authorList>
            <person name="Poyet M."/>
            <person name="Groussin M."/>
            <person name="Gibbons S.M."/>
            <person name="Avila-Pacheco J."/>
            <person name="Jiang X."/>
            <person name="Kearney S.M."/>
            <person name="Perrotta A.R."/>
            <person name="Berdy B."/>
            <person name="Zhao S."/>
            <person name="Lieberman T.D."/>
            <person name="Swanson P.K."/>
            <person name="Smith M."/>
            <person name="Roesemann S."/>
            <person name="Alexander J.E."/>
            <person name="Rich S.A."/>
            <person name="Livny J."/>
            <person name="Vlamakis H."/>
            <person name="Clish C."/>
            <person name="Bullock K."/>
            <person name="Deik A."/>
            <person name="Scott J."/>
            <person name="Pierce K.A."/>
            <person name="Xavier R.J."/>
            <person name="Alm E.J."/>
        </authorList>
    </citation>
    <scope>NUCLEOTIDE SEQUENCE [LARGE SCALE GENOMIC DNA]</scope>
    <source>
        <strain evidence="1 2">BIOML-A2</strain>
    </source>
</reference>
<comment type="caution">
    <text evidence="1">The sequence shown here is derived from an EMBL/GenBank/DDBJ whole genome shotgun (WGS) entry which is preliminary data.</text>
</comment>
<proteinExistence type="predicted"/>
<dbReference type="Proteomes" id="UP000434475">
    <property type="component" value="Unassembled WGS sequence"/>
</dbReference>
<accession>A0A174UJW5</accession>